<keyword evidence="3" id="KW-1185">Reference proteome</keyword>
<protein>
    <recommendedName>
        <fullName evidence="4">DUF116 domain-containing protein</fullName>
    </recommendedName>
</protein>
<keyword evidence="1" id="KW-0472">Membrane</keyword>
<dbReference type="InterPro" id="IPR002829">
    <property type="entry name" value="DUF116"/>
</dbReference>
<comment type="caution">
    <text evidence="2">The sequence shown here is derived from an EMBL/GenBank/DDBJ whole genome shotgun (WGS) entry which is preliminary data.</text>
</comment>
<dbReference type="PANTHER" id="PTHR43801">
    <property type="entry name" value="NUCLEOTIDE-BINDING PROTEIN-RELATED"/>
    <property type="match status" value="1"/>
</dbReference>
<evidence type="ECO:0000313" key="2">
    <source>
        <dbReference type="EMBL" id="MDV0443393.1"/>
    </source>
</evidence>
<evidence type="ECO:0000256" key="1">
    <source>
        <dbReference type="SAM" id="Phobius"/>
    </source>
</evidence>
<dbReference type="EMBL" id="JAWDKB010000003">
    <property type="protein sequence ID" value="MDV0443393.1"/>
    <property type="molecule type" value="Genomic_DNA"/>
</dbReference>
<dbReference type="RefSeq" id="WP_338095920.1">
    <property type="nucleotide sequence ID" value="NZ_JAWDKB010000003.1"/>
</dbReference>
<name>A0AAE4MGG2_9EURY</name>
<evidence type="ECO:0008006" key="4">
    <source>
        <dbReference type="Google" id="ProtNLM"/>
    </source>
</evidence>
<keyword evidence="1" id="KW-1133">Transmembrane helix</keyword>
<sequence>MPVTLPISIFGHPYWDSLALMIGQAALLIFFVWFALVVITVLLFVVSIRKKHLYCPWLLRPAYLLLKGAVRTGCRMFGIDDTEITTVLIRLENDVNRDEFASVPVQERAVFLPHCLRSAKCPAHLTPLGIKCLDCDRCGLGMATNALTDAGYLVFIVPGSTYIKRLLKRFHPRAMIGVGCLMEIKQFQEMARKIEMTAMGVVMKSDGCVETTLEWDELFEVASIGLEKPVVGRK</sequence>
<gene>
    <name evidence="2" type="ORF">McpCs1_07680</name>
</gene>
<accession>A0AAE4MGG2</accession>
<keyword evidence="1" id="KW-0812">Transmembrane</keyword>
<dbReference type="AlphaFoldDB" id="A0AAE4MGG2"/>
<dbReference type="Pfam" id="PF01976">
    <property type="entry name" value="DUF116"/>
    <property type="match status" value="1"/>
</dbReference>
<dbReference type="PANTHER" id="PTHR43801:SF1">
    <property type="entry name" value="POLYPRENYL SYNTHETASE"/>
    <property type="match status" value="1"/>
</dbReference>
<evidence type="ECO:0000313" key="3">
    <source>
        <dbReference type="Proteomes" id="UP001283212"/>
    </source>
</evidence>
<dbReference type="PIRSF" id="PIRSF006594">
    <property type="entry name" value="UCP006594"/>
    <property type="match status" value="1"/>
</dbReference>
<feature type="transmembrane region" description="Helical" evidence="1">
    <location>
        <begin position="20"/>
        <end position="46"/>
    </location>
</feature>
<reference evidence="2 3" key="1">
    <citation type="submission" date="2023-06" db="EMBL/GenBank/DDBJ databases">
        <title>Genome sequence of Methancorpusculaceae sp. Cs1.</title>
        <authorList>
            <person name="Protasov E."/>
            <person name="Platt K."/>
            <person name="Poehlein A."/>
            <person name="Daniel R."/>
            <person name="Brune A."/>
        </authorList>
    </citation>
    <scope>NUCLEOTIDE SEQUENCE [LARGE SCALE GENOMIC DNA]</scope>
    <source>
        <strain evidence="2 3">Cs1</strain>
    </source>
</reference>
<proteinExistence type="predicted"/>
<dbReference type="Proteomes" id="UP001283212">
    <property type="component" value="Unassembled WGS sequence"/>
</dbReference>
<organism evidence="2 3">
    <name type="scientific">Methanorbis rubei</name>
    <dbReference type="NCBI Taxonomy" id="3028300"/>
    <lineage>
        <taxon>Archaea</taxon>
        <taxon>Methanobacteriati</taxon>
        <taxon>Methanobacteriota</taxon>
        <taxon>Stenosarchaea group</taxon>
        <taxon>Methanomicrobia</taxon>
        <taxon>Methanomicrobiales</taxon>
        <taxon>Methanocorpusculaceae</taxon>
        <taxon>Methanorbis</taxon>
    </lineage>
</organism>